<dbReference type="Proteomes" id="UP001062846">
    <property type="component" value="Chromosome 7"/>
</dbReference>
<proteinExistence type="predicted"/>
<reference evidence="1" key="1">
    <citation type="submission" date="2022-02" db="EMBL/GenBank/DDBJ databases">
        <title>Plant Genome Project.</title>
        <authorList>
            <person name="Zhang R.-G."/>
        </authorList>
    </citation>
    <scope>NUCLEOTIDE SEQUENCE</scope>
    <source>
        <strain evidence="1">AT1</strain>
    </source>
</reference>
<protein>
    <submittedName>
        <fullName evidence="1">Uncharacterized protein</fullName>
    </submittedName>
</protein>
<organism evidence="1 2">
    <name type="scientific">Rhododendron molle</name>
    <name type="common">Chinese azalea</name>
    <name type="synonym">Azalea mollis</name>
    <dbReference type="NCBI Taxonomy" id="49168"/>
    <lineage>
        <taxon>Eukaryota</taxon>
        <taxon>Viridiplantae</taxon>
        <taxon>Streptophyta</taxon>
        <taxon>Embryophyta</taxon>
        <taxon>Tracheophyta</taxon>
        <taxon>Spermatophyta</taxon>
        <taxon>Magnoliopsida</taxon>
        <taxon>eudicotyledons</taxon>
        <taxon>Gunneridae</taxon>
        <taxon>Pentapetalae</taxon>
        <taxon>asterids</taxon>
        <taxon>Ericales</taxon>
        <taxon>Ericaceae</taxon>
        <taxon>Ericoideae</taxon>
        <taxon>Rhodoreae</taxon>
        <taxon>Rhododendron</taxon>
    </lineage>
</organism>
<dbReference type="EMBL" id="CM046394">
    <property type="protein sequence ID" value="KAI8545779.1"/>
    <property type="molecule type" value="Genomic_DNA"/>
</dbReference>
<evidence type="ECO:0000313" key="1">
    <source>
        <dbReference type="EMBL" id="KAI8545779.1"/>
    </source>
</evidence>
<evidence type="ECO:0000313" key="2">
    <source>
        <dbReference type="Proteomes" id="UP001062846"/>
    </source>
</evidence>
<accession>A0ACC0MYT2</accession>
<comment type="caution">
    <text evidence="1">The sequence shown here is derived from an EMBL/GenBank/DDBJ whole genome shotgun (WGS) entry which is preliminary data.</text>
</comment>
<name>A0ACC0MYT2_RHOML</name>
<keyword evidence="2" id="KW-1185">Reference proteome</keyword>
<sequence>MSGKHSTALVGFILSLSLSLHGHLPPSTFLQLKPPNTAKPNTTPSRRIPPVILRNVKKKADEAWKEKKKVFVDHDGGNHNVSVQLSGIRTADLPQHIRVRVAGKDSRRTGLSVKWFRGFWGLSIGRISRDCSIGGCKPDAETFNALINVHGRAGQWRWAMNIKDDMLRAAGQRGAIGGDRHRGSSEWCDGGGSGDVLSGGGDVVWRCTMMWCDDAHCGIVGDAEVVWWTGVMGREMVVVGMVWRVRYLGHEGSIVSGVVMLIVIPPSRSTYNDLINVCGSSGNWRQALQVCQMMTENGVGPDLVTHNIVLSAFKSGAQYLKAVS</sequence>
<gene>
    <name evidence="1" type="ORF">RHMOL_Rhmol07G0064800</name>
</gene>